<dbReference type="PANTHER" id="PTHR10098:SF108">
    <property type="entry name" value="TETRATRICOPEPTIDE REPEAT PROTEIN 28"/>
    <property type="match status" value="1"/>
</dbReference>
<keyword evidence="3" id="KW-0812">Transmembrane</keyword>
<reference evidence="5" key="1">
    <citation type="submission" date="2022-09" db="EMBL/GenBank/DDBJ databases">
        <title>Aureispira anguillicida sp. nov., isolated from Leptocephalus of Japanese eel Anguilla japonica.</title>
        <authorList>
            <person name="Yuasa K."/>
            <person name="Mekata T."/>
            <person name="Ikunari K."/>
        </authorList>
    </citation>
    <scope>NUCLEOTIDE SEQUENCE</scope>
    <source>
        <strain evidence="5">EL160426</strain>
    </source>
</reference>
<dbReference type="InterPro" id="IPR024983">
    <property type="entry name" value="CHAT_dom"/>
</dbReference>
<dbReference type="Gene3D" id="1.25.40.10">
    <property type="entry name" value="Tetratricopeptide repeat domain"/>
    <property type="match status" value="2"/>
</dbReference>
<dbReference type="Proteomes" id="UP001060919">
    <property type="component" value="Chromosome"/>
</dbReference>
<dbReference type="PANTHER" id="PTHR10098">
    <property type="entry name" value="RAPSYN-RELATED"/>
    <property type="match status" value="1"/>
</dbReference>
<dbReference type="InterPro" id="IPR011990">
    <property type="entry name" value="TPR-like_helical_dom_sf"/>
</dbReference>
<dbReference type="Pfam" id="PF13181">
    <property type="entry name" value="TPR_8"/>
    <property type="match status" value="1"/>
</dbReference>
<dbReference type="PROSITE" id="PS50005">
    <property type="entry name" value="TPR"/>
    <property type="match status" value="1"/>
</dbReference>
<keyword evidence="2" id="KW-0175">Coiled coil</keyword>
<dbReference type="Pfam" id="PF12770">
    <property type="entry name" value="CHAT"/>
    <property type="match status" value="1"/>
</dbReference>
<dbReference type="AlphaFoldDB" id="A0A915YCV7"/>
<accession>A0A915YCV7</accession>
<proteinExistence type="predicted"/>
<name>A0A915YCV7_9BACT</name>
<dbReference type="InterPro" id="IPR019734">
    <property type="entry name" value="TPR_rpt"/>
</dbReference>
<keyword evidence="3" id="KW-1133">Transmembrane helix</keyword>
<evidence type="ECO:0000313" key="5">
    <source>
        <dbReference type="EMBL" id="BDS10760.1"/>
    </source>
</evidence>
<evidence type="ECO:0000259" key="4">
    <source>
        <dbReference type="Pfam" id="PF12770"/>
    </source>
</evidence>
<organism evidence="5 6">
    <name type="scientific">Aureispira anguillae</name>
    <dbReference type="NCBI Taxonomy" id="2864201"/>
    <lineage>
        <taxon>Bacteria</taxon>
        <taxon>Pseudomonadati</taxon>
        <taxon>Bacteroidota</taxon>
        <taxon>Saprospiria</taxon>
        <taxon>Saprospirales</taxon>
        <taxon>Saprospiraceae</taxon>
        <taxon>Aureispira</taxon>
    </lineage>
</organism>
<dbReference type="EMBL" id="AP026867">
    <property type="protein sequence ID" value="BDS10760.1"/>
    <property type="molecule type" value="Genomic_DNA"/>
</dbReference>
<dbReference type="KEGG" id="aup:AsAng_0014690"/>
<sequence length="972" mass="110975">MKLIVLIFIFFSPNILFSQKEASPRAKLAALQKMLASNPPTPIHKALNAFEQNELPKLTPNSIEQQIYHSIKANYLGLEESYAEAILHIRKALQIAKLYSDSIQPSIYTHWVARSSYEQIGHYDKAIKQGKKLIVFYNKDRLNQTLELANNYQKIGIFYKEKTQTNRAIEYFNKALAIYQNSPQTTPLHLARLYRSFSMGYFKAGDYTQQLHYIKKALVICKKDSSHTSRRLEISLLNNLAGHYLQVGQTDQGLSIYHEYIAATTKEHGAISTITAMAYMNLAIAYAQLNDLATSETYFRKSIAIKTRIFGSHNPNVALAYGNLTILLNMMGRHDDALIASQQSFIANTLNYKDTTPLVDLLPIIAKYKILDPINAIGNLNNRTMAFQHLYKKNKDIANLKHAHQTVLAQIAILDQAKNKLSDQDKLKILNKNFMPFTIGIKLAHQLYELTQDRKYLEDGFQLAERSRDATLTSALSSKRALNFGGIPDSLIQKENQLKKAISKLDKKILEVNKKRKPPYELQEALFAKKRALEVLIQKLEKDYPLYYQLKYKNHIASVQEIQQIILDQQATLIAYYIQFPDVYIWSATQQTANFQRIQLDSNYTKDIQAFRKVLTDLKYVQANATIANQTYDKLSHKFYTTLLKPVLQNSSNEHLIIIPDHLLGHLPFEAFTASIKEDHSVDYQHKNYLIHDYEIQYSYSGTLLLQNKQQYDTQAKQVELLAVAADYKNKVVTQKNRSEEDLMFRRNLKPLPAAVNEVKALEKVTKGIFLYDQQANETLFKKHLPHYGLIHLAMHGILNKKNPIASSLAFTEDGAQTEDNFLHAFEISNLPLNAQLVVLSACETGFGKFEKGEGIMSLARSFMHAGVPSLVVSLWQVNDYSTSEIMRFFYTELKKGKSKSAALRSAKLTYLKQRNGIAAHPALWAPFIQLGNQEPLTLSAFQLFSFVNGLLLLFFGIIIVFLARLFLRKKV</sequence>
<dbReference type="SUPFAM" id="SSF48452">
    <property type="entry name" value="TPR-like"/>
    <property type="match status" value="2"/>
</dbReference>
<feature type="transmembrane region" description="Helical" evidence="3">
    <location>
        <begin position="944"/>
        <end position="968"/>
    </location>
</feature>
<protein>
    <submittedName>
        <fullName evidence="5">CHAT domain-containing protein</fullName>
    </submittedName>
</protein>
<gene>
    <name evidence="5" type="ORF">AsAng_0014690</name>
</gene>
<feature type="domain" description="CHAT" evidence="4">
    <location>
        <begin position="635"/>
        <end position="933"/>
    </location>
</feature>
<keyword evidence="3" id="KW-0472">Membrane</keyword>
<feature type="coiled-coil region" evidence="2">
    <location>
        <begin position="491"/>
        <end position="543"/>
    </location>
</feature>
<dbReference type="Pfam" id="PF13424">
    <property type="entry name" value="TPR_12"/>
    <property type="match status" value="1"/>
</dbReference>
<keyword evidence="6" id="KW-1185">Reference proteome</keyword>
<keyword evidence="1" id="KW-0802">TPR repeat</keyword>
<dbReference type="RefSeq" id="WP_264792029.1">
    <property type="nucleotide sequence ID" value="NZ_AP026867.1"/>
</dbReference>
<evidence type="ECO:0000256" key="2">
    <source>
        <dbReference type="SAM" id="Coils"/>
    </source>
</evidence>
<evidence type="ECO:0000256" key="1">
    <source>
        <dbReference type="PROSITE-ProRule" id="PRU00339"/>
    </source>
</evidence>
<feature type="repeat" description="TPR" evidence="1">
    <location>
        <begin position="149"/>
        <end position="182"/>
    </location>
</feature>
<evidence type="ECO:0000256" key="3">
    <source>
        <dbReference type="SAM" id="Phobius"/>
    </source>
</evidence>
<evidence type="ECO:0000313" key="6">
    <source>
        <dbReference type="Proteomes" id="UP001060919"/>
    </source>
</evidence>
<dbReference type="SMART" id="SM00028">
    <property type="entry name" value="TPR"/>
    <property type="match status" value="5"/>
</dbReference>